<dbReference type="PROSITE" id="PS50137">
    <property type="entry name" value="DS_RBD"/>
    <property type="match status" value="2"/>
</dbReference>
<protein>
    <recommendedName>
        <fullName evidence="4">DRBM domain-containing protein</fullName>
    </recommendedName>
</protein>
<gene>
    <name evidence="5" type="ORF">TanjilG_09937</name>
</gene>
<dbReference type="AlphaFoldDB" id="A0A1J7HA17"/>
<dbReference type="SUPFAM" id="SSF54768">
    <property type="entry name" value="dsRNA-binding domain-like"/>
    <property type="match status" value="2"/>
</dbReference>
<keyword evidence="2 3" id="KW-0694">RNA-binding</keyword>
<dbReference type="InterPro" id="IPR014720">
    <property type="entry name" value="dsRBD_dom"/>
</dbReference>
<dbReference type="Proteomes" id="UP000188354">
    <property type="component" value="Chromosome LG10"/>
</dbReference>
<evidence type="ECO:0000259" key="4">
    <source>
        <dbReference type="PROSITE" id="PS50137"/>
    </source>
</evidence>
<dbReference type="OMA" id="WSSLKQC"/>
<proteinExistence type="predicted"/>
<dbReference type="Pfam" id="PF00035">
    <property type="entry name" value="dsrm"/>
    <property type="match status" value="2"/>
</dbReference>
<evidence type="ECO:0000256" key="1">
    <source>
        <dbReference type="ARBA" id="ARBA00022737"/>
    </source>
</evidence>
<evidence type="ECO:0000313" key="5">
    <source>
        <dbReference type="EMBL" id="OIW03290.1"/>
    </source>
</evidence>
<dbReference type="EMBL" id="CM007370">
    <property type="protein sequence ID" value="OIW03290.1"/>
    <property type="molecule type" value="Genomic_DNA"/>
</dbReference>
<feature type="domain" description="DRBM" evidence="4">
    <location>
        <begin position="57"/>
        <end position="125"/>
    </location>
</feature>
<accession>A0A1J7HA17</accession>
<sequence length="128" mass="14522">MEGPHHEIRFKCKVTLDGKTYHSPEYFRTLKDAENAAARVALTSLAPNGDHEDNTIFYKNLLQDLLFKEGRRHPVYLTQLSGAAHKPVFLSNVYCGGEHFTGEEAKTKKQAEMSAAKVAYTNLKQRKR</sequence>
<evidence type="ECO:0000256" key="2">
    <source>
        <dbReference type="ARBA" id="ARBA00022884"/>
    </source>
</evidence>
<dbReference type="Gramene" id="OIW03290">
    <property type="protein sequence ID" value="OIW03290"/>
    <property type="gene ID" value="TanjilG_09937"/>
</dbReference>
<feature type="domain" description="DRBM" evidence="4">
    <location>
        <begin position="1"/>
        <end position="47"/>
    </location>
</feature>
<evidence type="ECO:0000313" key="6">
    <source>
        <dbReference type="Proteomes" id="UP000188354"/>
    </source>
</evidence>
<dbReference type="PANTHER" id="PTHR46031:SF16">
    <property type="entry name" value="DOUBLE-STRANDED RNA-BINDING PROTEIN 4"/>
    <property type="match status" value="1"/>
</dbReference>
<dbReference type="PANTHER" id="PTHR46031">
    <property type="match status" value="1"/>
</dbReference>
<dbReference type="Gene3D" id="3.30.160.20">
    <property type="match status" value="2"/>
</dbReference>
<organism evidence="5 6">
    <name type="scientific">Lupinus angustifolius</name>
    <name type="common">Narrow-leaved blue lupine</name>
    <dbReference type="NCBI Taxonomy" id="3871"/>
    <lineage>
        <taxon>Eukaryota</taxon>
        <taxon>Viridiplantae</taxon>
        <taxon>Streptophyta</taxon>
        <taxon>Embryophyta</taxon>
        <taxon>Tracheophyta</taxon>
        <taxon>Spermatophyta</taxon>
        <taxon>Magnoliopsida</taxon>
        <taxon>eudicotyledons</taxon>
        <taxon>Gunneridae</taxon>
        <taxon>Pentapetalae</taxon>
        <taxon>rosids</taxon>
        <taxon>fabids</taxon>
        <taxon>Fabales</taxon>
        <taxon>Fabaceae</taxon>
        <taxon>Papilionoideae</taxon>
        <taxon>50 kb inversion clade</taxon>
        <taxon>genistoids sensu lato</taxon>
        <taxon>core genistoids</taxon>
        <taxon>Genisteae</taxon>
        <taxon>Lupinus</taxon>
    </lineage>
</organism>
<dbReference type="SMART" id="SM00358">
    <property type="entry name" value="DSRM"/>
    <property type="match status" value="2"/>
</dbReference>
<dbReference type="GO" id="GO:0003723">
    <property type="term" value="F:RNA binding"/>
    <property type="evidence" value="ECO:0007669"/>
    <property type="project" value="UniProtKB-UniRule"/>
</dbReference>
<evidence type="ECO:0000256" key="3">
    <source>
        <dbReference type="PROSITE-ProRule" id="PRU00266"/>
    </source>
</evidence>
<keyword evidence="6" id="KW-1185">Reference proteome</keyword>
<name>A0A1J7HA17_LUPAN</name>
<dbReference type="STRING" id="3871.A0A1J7HA17"/>
<keyword evidence="1" id="KW-0677">Repeat</keyword>
<reference evidence="5 6" key="1">
    <citation type="journal article" date="2017" name="Plant Biotechnol. J.">
        <title>A comprehensive draft genome sequence for lupin (Lupinus angustifolius), an emerging health food: insights into plant-microbe interactions and legume evolution.</title>
        <authorList>
            <person name="Hane J.K."/>
            <person name="Ming Y."/>
            <person name="Kamphuis L.G."/>
            <person name="Nelson M.N."/>
            <person name="Garg G."/>
            <person name="Atkins C.A."/>
            <person name="Bayer P.E."/>
            <person name="Bravo A."/>
            <person name="Bringans S."/>
            <person name="Cannon S."/>
            <person name="Edwards D."/>
            <person name="Foley R."/>
            <person name="Gao L.L."/>
            <person name="Harrison M.J."/>
            <person name="Huang W."/>
            <person name="Hurgobin B."/>
            <person name="Li S."/>
            <person name="Liu C.W."/>
            <person name="McGrath A."/>
            <person name="Morahan G."/>
            <person name="Murray J."/>
            <person name="Weller J."/>
            <person name="Jian J."/>
            <person name="Singh K.B."/>
        </authorList>
    </citation>
    <scope>NUCLEOTIDE SEQUENCE [LARGE SCALE GENOMIC DNA]</scope>
    <source>
        <strain evidence="6">cv. Tanjil</strain>
        <tissue evidence="5">Whole plant</tissue>
    </source>
</reference>